<dbReference type="InterPro" id="IPR019546">
    <property type="entry name" value="TAT_signal_bac_arc"/>
</dbReference>
<sequence>MSDSDAQANPKNDPANPELKSNRRNFIKTGALGAGAAAAMSLPSSLNAQVPDKPANTWPGPKTESNPYGKRPGGGISLPDYFKPWPAIKNNNFYMPGMEILPKNEMRISFLGSTPWPPTRLQSGTSILVELGNGTAQPRRFFFDMGNGSIRNAIAMQVPAPLINDVFLTHLHADHFADLPYMYPFRAFAGGFEPLRVYGPSGRTPELGTKHMIKHMREMNRWHEENFHACPVGDGFEIEVTEFDWKQRNGIVYDKDGVKVRSWPRSHVKDGAVAYRLDWEDADLSFVFTGDGRPDELSAKYGKGADVFVSEGTIDAPTLSAMKLGAPSELWEYTIDIFHTMYYAAGYLFKQTQPRMAAICHYEWTGDALAAESVAEVRANWDGLFMFGGPDVQVINVSKDAIWAREAALSDGAAPAAMDPRWLLKPGEPLPETMSLPTPTMPREMQQEQFVRDLEIDPKLYYPEDVYRKPVQKWPGVTLNPREMLAARGIKVDS</sequence>
<dbReference type="PANTHER" id="PTHR46018:SF2">
    <property type="entry name" value="ZINC PHOSPHODIESTERASE ELAC PROTEIN 1"/>
    <property type="match status" value="1"/>
</dbReference>
<reference evidence="3" key="1">
    <citation type="journal article" date="2014" name="Int. J. Syst. Evol. Microbiol.">
        <title>Complete genome sequence of Corynebacterium casei LMG S-19264T (=DSM 44701T), isolated from a smear-ripened cheese.</title>
        <authorList>
            <consortium name="US DOE Joint Genome Institute (JGI-PGF)"/>
            <person name="Walter F."/>
            <person name="Albersmeier A."/>
            <person name="Kalinowski J."/>
            <person name="Ruckert C."/>
        </authorList>
    </citation>
    <scope>NUCLEOTIDE SEQUENCE</scope>
    <source>
        <strain evidence="3">KCTC 12870</strain>
    </source>
</reference>
<dbReference type="Pfam" id="PF12706">
    <property type="entry name" value="Lactamase_B_2"/>
    <property type="match status" value="1"/>
</dbReference>
<protein>
    <recommendedName>
        <fullName evidence="2">Metallo-beta-lactamase domain-containing protein</fullName>
    </recommendedName>
</protein>
<dbReference type="InterPro" id="IPR006311">
    <property type="entry name" value="TAT_signal"/>
</dbReference>
<feature type="compositionally biased region" description="Polar residues" evidence="1">
    <location>
        <begin position="1"/>
        <end position="10"/>
    </location>
</feature>
<dbReference type="NCBIfam" id="NF041257">
    <property type="entry name" value="GntH_guanitoxin"/>
    <property type="match status" value="1"/>
</dbReference>
<dbReference type="PANTHER" id="PTHR46018">
    <property type="entry name" value="ZINC PHOSPHODIESTERASE ELAC PROTEIN 1"/>
    <property type="match status" value="1"/>
</dbReference>
<dbReference type="PROSITE" id="PS51318">
    <property type="entry name" value="TAT"/>
    <property type="match status" value="1"/>
</dbReference>
<dbReference type="EMBL" id="BMXG01000020">
    <property type="protein sequence ID" value="GHC08688.1"/>
    <property type="molecule type" value="Genomic_DNA"/>
</dbReference>
<evidence type="ECO:0000313" key="3">
    <source>
        <dbReference type="EMBL" id="GHC08688.1"/>
    </source>
</evidence>
<name>A0A8J3DJ19_9BACT</name>
<dbReference type="Gene3D" id="3.60.15.10">
    <property type="entry name" value="Ribonuclease Z/Hydroxyacylglutathione hydrolase-like"/>
    <property type="match status" value="1"/>
</dbReference>
<dbReference type="InterPro" id="IPR036866">
    <property type="entry name" value="RibonucZ/Hydroxyglut_hydro"/>
</dbReference>
<dbReference type="Proteomes" id="UP000642829">
    <property type="component" value="Unassembled WGS sequence"/>
</dbReference>
<feature type="region of interest" description="Disordered" evidence="1">
    <location>
        <begin position="46"/>
        <end position="72"/>
    </location>
</feature>
<accession>A0A8J3DJ19</accession>
<evidence type="ECO:0000256" key="1">
    <source>
        <dbReference type="SAM" id="MobiDB-lite"/>
    </source>
</evidence>
<dbReference type="SUPFAM" id="SSF56281">
    <property type="entry name" value="Metallo-hydrolase/oxidoreductase"/>
    <property type="match status" value="1"/>
</dbReference>
<dbReference type="GO" id="GO:0042781">
    <property type="term" value="F:3'-tRNA processing endoribonuclease activity"/>
    <property type="evidence" value="ECO:0007669"/>
    <property type="project" value="TreeGrafter"/>
</dbReference>
<keyword evidence="4" id="KW-1185">Reference proteome</keyword>
<feature type="region of interest" description="Disordered" evidence="1">
    <location>
        <begin position="1"/>
        <end position="27"/>
    </location>
</feature>
<comment type="caution">
    <text evidence="3">The sequence shown here is derived from an EMBL/GenBank/DDBJ whole genome shotgun (WGS) entry which is preliminary data.</text>
</comment>
<organism evidence="3 4">
    <name type="scientific">Cerasicoccus arenae</name>
    <dbReference type="NCBI Taxonomy" id="424488"/>
    <lineage>
        <taxon>Bacteria</taxon>
        <taxon>Pseudomonadati</taxon>
        <taxon>Verrucomicrobiota</taxon>
        <taxon>Opitutia</taxon>
        <taxon>Puniceicoccales</taxon>
        <taxon>Cerasicoccaceae</taxon>
        <taxon>Cerasicoccus</taxon>
    </lineage>
</organism>
<evidence type="ECO:0000259" key="2">
    <source>
        <dbReference type="Pfam" id="PF12706"/>
    </source>
</evidence>
<dbReference type="NCBIfam" id="TIGR01409">
    <property type="entry name" value="TAT_signal_seq"/>
    <property type="match status" value="1"/>
</dbReference>
<proteinExistence type="predicted"/>
<feature type="domain" description="Metallo-beta-lactamase" evidence="2">
    <location>
        <begin position="160"/>
        <end position="362"/>
    </location>
</feature>
<evidence type="ECO:0000313" key="4">
    <source>
        <dbReference type="Proteomes" id="UP000642829"/>
    </source>
</evidence>
<gene>
    <name evidence="3" type="ORF">GCM10007047_27360</name>
</gene>
<reference evidence="3" key="2">
    <citation type="submission" date="2020-09" db="EMBL/GenBank/DDBJ databases">
        <authorList>
            <person name="Sun Q."/>
            <person name="Kim S."/>
        </authorList>
    </citation>
    <scope>NUCLEOTIDE SEQUENCE</scope>
    <source>
        <strain evidence="3">KCTC 12870</strain>
    </source>
</reference>
<dbReference type="InterPro" id="IPR001279">
    <property type="entry name" value="Metallo-B-lactamas"/>
</dbReference>
<dbReference type="RefSeq" id="WP_200163440.1">
    <property type="nucleotide sequence ID" value="NZ_BMXG01000020.1"/>
</dbReference>
<dbReference type="AlphaFoldDB" id="A0A8J3DJ19"/>